<evidence type="ECO:0000259" key="2">
    <source>
        <dbReference type="PROSITE" id="PS51084"/>
    </source>
</evidence>
<reference evidence="4" key="1">
    <citation type="submission" date="2017-09" db="EMBL/GenBank/DDBJ databases">
        <title>Depth-based differentiation of microbial function through sediment-hosted aquifers and enrichment of novel symbionts in the deep terrestrial subsurface.</title>
        <authorList>
            <person name="Probst A.J."/>
            <person name="Ladd B."/>
            <person name="Jarett J.K."/>
            <person name="Geller-Mcgrath D.E."/>
            <person name="Sieber C.M.K."/>
            <person name="Emerson J.B."/>
            <person name="Anantharaman K."/>
            <person name="Thomas B.C."/>
            <person name="Malmstrom R."/>
            <person name="Stieglmeier M."/>
            <person name="Klingl A."/>
            <person name="Woyke T."/>
            <person name="Ryan C.M."/>
            <person name="Banfield J.F."/>
        </authorList>
    </citation>
    <scope>NUCLEOTIDE SEQUENCE [LARGE SCALE GENOMIC DNA]</scope>
</reference>
<evidence type="ECO:0000256" key="1">
    <source>
        <dbReference type="PROSITE-ProRule" id="PRU00464"/>
    </source>
</evidence>
<dbReference type="EMBL" id="PFAS01000041">
    <property type="protein sequence ID" value="PIT93783.1"/>
    <property type="molecule type" value="Genomic_DNA"/>
</dbReference>
<organism evidence="3 4">
    <name type="scientific">Candidatus Falkowbacteria bacterium CG10_big_fil_rev_8_21_14_0_10_43_11</name>
    <dbReference type="NCBI Taxonomy" id="1974568"/>
    <lineage>
        <taxon>Bacteria</taxon>
        <taxon>Candidatus Falkowiibacteriota</taxon>
    </lineage>
</organism>
<dbReference type="SUPFAM" id="SSF54197">
    <property type="entry name" value="HIT-like"/>
    <property type="match status" value="1"/>
</dbReference>
<sequence>MLPNPYKNAMIYEDKKLYACLANEPIVEGHTVVVWKNKVTDLHLLSGKDYEYLMDKVNDVRSAMLKALKVEKIYLVYTDEVKQVHWHLVPRYRKKGFKNFTHKPGKIKNFLLDDKIRACLNIKK</sequence>
<dbReference type="GO" id="GO:0003824">
    <property type="term" value="F:catalytic activity"/>
    <property type="evidence" value="ECO:0007669"/>
    <property type="project" value="InterPro"/>
</dbReference>
<dbReference type="AlphaFoldDB" id="A0A2M6WLV6"/>
<dbReference type="InterPro" id="IPR036265">
    <property type="entry name" value="HIT-like_sf"/>
</dbReference>
<dbReference type="PANTHER" id="PTHR46648">
    <property type="entry name" value="HIT FAMILY PROTEIN 1"/>
    <property type="match status" value="1"/>
</dbReference>
<evidence type="ECO:0000313" key="4">
    <source>
        <dbReference type="Proteomes" id="UP000229335"/>
    </source>
</evidence>
<dbReference type="InterPro" id="IPR011146">
    <property type="entry name" value="HIT-like"/>
</dbReference>
<dbReference type="Gene3D" id="3.30.428.10">
    <property type="entry name" value="HIT-like"/>
    <property type="match status" value="1"/>
</dbReference>
<feature type="domain" description="HIT" evidence="2">
    <location>
        <begin position="1"/>
        <end position="100"/>
    </location>
</feature>
<comment type="caution">
    <text evidence="1">Lacks conserved residue(s) required for the propagation of feature annotation.</text>
</comment>
<name>A0A2M6WLV6_9BACT</name>
<protein>
    <recommendedName>
        <fullName evidence="2">HIT domain-containing protein</fullName>
    </recommendedName>
</protein>
<dbReference type="Proteomes" id="UP000229335">
    <property type="component" value="Unassembled WGS sequence"/>
</dbReference>
<evidence type="ECO:0000313" key="3">
    <source>
        <dbReference type="EMBL" id="PIT93783.1"/>
    </source>
</evidence>
<dbReference type="GO" id="GO:0009117">
    <property type="term" value="P:nucleotide metabolic process"/>
    <property type="evidence" value="ECO:0007669"/>
    <property type="project" value="TreeGrafter"/>
</dbReference>
<comment type="caution">
    <text evidence="3">The sequence shown here is derived from an EMBL/GenBank/DDBJ whole genome shotgun (WGS) entry which is preliminary data.</text>
</comment>
<dbReference type="PROSITE" id="PS51084">
    <property type="entry name" value="HIT_2"/>
    <property type="match status" value="1"/>
</dbReference>
<gene>
    <name evidence="3" type="ORF">COU00_02445</name>
</gene>
<accession>A0A2M6WLV6</accession>
<proteinExistence type="predicted"/>
<dbReference type="PANTHER" id="PTHR46648:SF1">
    <property type="entry name" value="ADENOSINE 5'-MONOPHOSPHORAMIDASE HNT1"/>
    <property type="match status" value="1"/>
</dbReference>
<dbReference type="InterPro" id="IPR001310">
    <property type="entry name" value="Histidine_triad_HIT"/>
</dbReference>
<dbReference type="Pfam" id="PF01230">
    <property type="entry name" value="HIT"/>
    <property type="match status" value="1"/>
</dbReference>